<feature type="compositionally biased region" description="Polar residues" evidence="3">
    <location>
        <begin position="1"/>
        <end position="12"/>
    </location>
</feature>
<evidence type="ECO:0000256" key="2">
    <source>
        <dbReference type="SAM" id="Coils"/>
    </source>
</evidence>
<evidence type="ECO:0000313" key="6">
    <source>
        <dbReference type="Proteomes" id="UP001642483"/>
    </source>
</evidence>
<dbReference type="Proteomes" id="UP001642483">
    <property type="component" value="Unassembled WGS sequence"/>
</dbReference>
<feature type="region of interest" description="Disordered" evidence="3">
    <location>
        <begin position="590"/>
        <end position="633"/>
    </location>
</feature>
<feature type="compositionally biased region" description="Low complexity" evidence="3">
    <location>
        <begin position="401"/>
        <end position="413"/>
    </location>
</feature>
<accession>A0ABP0FVE2</accession>
<feature type="region of interest" description="Disordered" evidence="3">
    <location>
        <begin position="394"/>
        <end position="414"/>
    </location>
</feature>
<dbReference type="InterPro" id="IPR032419">
    <property type="entry name" value="CC2-LZ_dom"/>
</dbReference>
<dbReference type="PANTHER" id="PTHR31882:SF11">
    <property type="entry name" value="HDA1 COMPLEX SUBUNIT 2"/>
    <property type="match status" value="1"/>
</dbReference>
<dbReference type="EMBL" id="CAWYQH010000097">
    <property type="protein sequence ID" value="CAK8683591.1"/>
    <property type="molecule type" value="Genomic_DNA"/>
</dbReference>
<feature type="compositionally biased region" description="Polar residues" evidence="3">
    <location>
        <begin position="184"/>
        <end position="194"/>
    </location>
</feature>
<keyword evidence="6" id="KW-1185">Reference proteome</keyword>
<protein>
    <recommendedName>
        <fullName evidence="4">NF-kappa-B essential modulator NEMO CC2-LZ domain-containing protein</fullName>
    </recommendedName>
</protein>
<feature type="domain" description="NF-kappa-B essential modulator NEMO CC2-LZ" evidence="4">
    <location>
        <begin position="633"/>
        <end position="685"/>
    </location>
</feature>
<dbReference type="PANTHER" id="PTHR31882">
    <property type="entry name" value="TNFAIP3-INTERACTING PROTEIN COILED COIL FAMILY MEMBER"/>
    <property type="match status" value="1"/>
</dbReference>
<feature type="compositionally biased region" description="Low complexity" evidence="3">
    <location>
        <begin position="200"/>
        <end position="218"/>
    </location>
</feature>
<proteinExistence type="predicted"/>
<evidence type="ECO:0000256" key="3">
    <source>
        <dbReference type="SAM" id="MobiDB-lite"/>
    </source>
</evidence>
<feature type="compositionally biased region" description="Basic and acidic residues" evidence="3">
    <location>
        <begin position="476"/>
        <end position="497"/>
    </location>
</feature>
<dbReference type="Pfam" id="PF16516">
    <property type="entry name" value="CC2-LZ"/>
    <property type="match status" value="1"/>
</dbReference>
<dbReference type="Gene3D" id="1.20.5.990">
    <property type="entry name" value="Nemo cc2-lz domain - 1d5 darpin complex"/>
    <property type="match status" value="1"/>
</dbReference>
<feature type="compositionally biased region" description="Polar residues" evidence="3">
    <location>
        <begin position="708"/>
        <end position="723"/>
    </location>
</feature>
<feature type="region of interest" description="Disordered" evidence="3">
    <location>
        <begin position="476"/>
        <end position="502"/>
    </location>
</feature>
<feature type="region of interest" description="Disordered" evidence="3">
    <location>
        <begin position="1"/>
        <end position="41"/>
    </location>
</feature>
<evidence type="ECO:0000259" key="4">
    <source>
        <dbReference type="Pfam" id="PF16516"/>
    </source>
</evidence>
<name>A0ABP0FVE2_CLALP</name>
<evidence type="ECO:0000313" key="5">
    <source>
        <dbReference type="EMBL" id="CAK8683591.1"/>
    </source>
</evidence>
<feature type="region of interest" description="Disordered" evidence="3">
    <location>
        <begin position="687"/>
        <end position="734"/>
    </location>
</feature>
<feature type="region of interest" description="Disordered" evidence="3">
    <location>
        <begin position="183"/>
        <end position="218"/>
    </location>
</feature>
<keyword evidence="1 2" id="KW-0175">Coiled coil</keyword>
<gene>
    <name evidence="5" type="ORF">CVLEPA_LOCUS14649</name>
</gene>
<comment type="caution">
    <text evidence="5">The sequence shown here is derived from an EMBL/GenBank/DDBJ whole genome shotgun (WGS) entry which is preliminary data.</text>
</comment>
<reference evidence="5 6" key="1">
    <citation type="submission" date="2024-02" db="EMBL/GenBank/DDBJ databases">
        <authorList>
            <person name="Daric V."/>
            <person name="Darras S."/>
        </authorList>
    </citation>
    <scope>NUCLEOTIDE SEQUENCE [LARGE SCALE GENOMIC DNA]</scope>
</reference>
<feature type="coiled-coil region" evidence="2">
    <location>
        <begin position="100"/>
        <end position="151"/>
    </location>
</feature>
<feature type="compositionally biased region" description="Basic and acidic residues" evidence="3">
    <location>
        <begin position="692"/>
        <end position="707"/>
    </location>
</feature>
<organism evidence="5 6">
    <name type="scientific">Clavelina lepadiformis</name>
    <name type="common">Light-bulb sea squirt</name>
    <name type="synonym">Ascidia lepadiformis</name>
    <dbReference type="NCBI Taxonomy" id="159417"/>
    <lineage>
        <taxon>Eukaryota</taxon>
        <taxon>Metazoa</taxon>
        <taxon>Chordata</taxon>
        <taxon>Tunicata</taxon>
        <taxon>Ascidiacea</taxon>
        <taxon>Aplousobranchia</taxon>
        <taxon>Clavelinidae</taxon>
        <taxon>Clavelina</taxon>
    </lineage>
</organism>
<evidence type="ECO:0000256" key="1">
    <source>
        <dbReference type="ARBA" id="ARBA00023054"/>
    </source>
</evidence>
<sequence length="750" mass="84886">METVFSVDQSETSPDRRKRRSLDVKNSLEDSGYPSKILEQDKTLQDFSTSLPDKPVRSLESEADWEVVENNSIPHQQIASLPVVSARKEFIKSAVGPHDIDRLKKDNNKLRMKVKYMENLGVLVTDFKQENQHLAQENVMLRKQLEELQATTPKSKPFPSRKGLENFEKTHLTSLTESVDRTLDNTPLPLSSNRADVFGTSNDIPTTSSSTDPAPTSSELNACDEITSALPVTNEDNKERSGIATEDVGVAAVGEASATRSETDCRESPKTTKVTSSCTDVAITSHHVDEGNLSESVENENNSFNKQIQQLEEMVGVRDSNGSINNVSVNNSMTSQFAKIAAVFASLSQRVVQSQKKARNKQAFCDALMAENQKTKRELQACHQEIEALQKENERLKEKSLSPSAQPSTSSVPVAKVTEIKQTASTSADTSSSTNESVVIKLQARVKKLEAQRAEILRVNKAWDTQYKCLKQELDRRTRETDNAERSQESPENDVGHHDRRRRRDLEALLASAKREINSHIQEKSELARNFASAHAQCQSLKREVAHLRESQRKLKSDKSCLQAENQRLNQALEAAYCIQERRSVSIRSDEMPLLGRSDRNGAPPCDGYSPPSSDPYFHHENTQENSGPPASEDDLRTQIEVLQEQVKIYREDFETERRDREKCQGEKQRLDELLTRARHEVQALSQQVRTNEQDFRQERRDKEHVQRQLQRYQSNSRDGTNVRTRDRYGGDVNDPPAYYAHRYAIHEVC</sequence>